<evidence type="ECO:0000313" key="3">
    <source>
        <dbReference type="Proteomes" id="UP000002279"/>
    </source>
</evidence>
<evidence type="ECO:0000313" key="2">
    <source>
        <dbReference type="Ensembl" id="ENSOANP00000041959.1"/>
    </source>
</evidence>
<feature type="compositionally biased region" description="Polar residues" evidence="1">
    <location>
        <begin position="7"/>
        <end position="23"/>
    </location>
</feature>
<name>A0A6I8NLE9_ORNAN</name>
<dbReference type="Ensembl" id="ENSOANT00000062449.1">
    <property type="protein sequence ID" value="ENSOANP00000041959.1"/>
    <property type="gene ID" value="ENSOANG00000038220.1"/>
</dbReference>
<dbReference type="GeneTree" id="ENSGT00960000189334"/>
<protein>
    <submittedName>
        <fullName evidence="2">Uncharacterized protein</fullName>
    </submittedName>
</protein>
<dbReference type="OMA" id="QQYKILP"/>
<proteinExistence type="predicted"/>
<reference evidence="2" key="3">
    <citation type="submission" date="2025-09" db="UniProtKB">
        <authorList>
            <consortium name="Ensembl"/>
        </authorList>
    </citation>
    <scope>IDENTIFICATION</scope>
    <source>
        <strain evidence="2">Glennie</strain>
    </source>
</reference>
<feature type="region of interest" description="Disordered" evidence="1">
    <location>
        <begin position="1"/>
        <end position="23"/>
    </location>
</feature>
<accession>A0A6I8NLE9</accession>
<dbReference type="InParanoid" id="A0A6I8NLE9"/>
<dbReference type="AlphaFoldDB" id="A0A6I8NLE9"/>
<evidence type="ECO:0000256" key="1">
    <source>
        <dbReference type="SAM" id="MobiDB-lite"/>
    </source>
</evidence>
<dbReference type="Proteomes" id="UP000002279">
    <property type="component" value="Chromosome 7"/>
</dbReference>
<sequence>MPERLQQCKSGPTFQGHRSCSSNSQDLHQAYIPLPCRGNDHLGMHKITKSWECAFYFL</sequence>
<reference evidence="2 3" key="1">
    <citation type="journal article" date="2008" name="Nature">
        <title>Genome analysis of the platypus reveals unique signatures of evolution.</title>
        <authorList>
            <person name="Warren W.C."/>
            <person name="Hillier L.W."/>
            <person name="Marshall Graves J.A."/>
            <person name="Birney E."/>
            <person name="Ponting C.P."/>
            <person name="Grutzner F."/>
            <person name="Belov K."/>
            <person name="Miller W."/>
            <person name="Clarke L."/>
            <person name="Chinwalla A.T."/>
            <person name="Yang S.P."/>
            <person name="Heger A."/>
            <person name="Locke D.P."/>
            <person name="Miethke P."/>
            <person name="Waters P.D."/>
            <person name="Veyrunes F."/>
            <person name="Fulton L."/>
            <person name="Fulton B."/>
            <person name="Graves T."/>
            <person name="Wallis J."/>
            <person name="Puente X.S."/>
            <person name="Lopez-Otin C."/>
            <person name="Ordonez G.R."/>
            <person name="Eichler E.E."/>
            <person name="Chen L."/>
            <person name="Cheng Z."/>
            <person name="Deakin J.E."/>
            <person name="Alsop A."/>
            <person name="Thompson K."/>
            <person name="Kirby P."/>
            <person name="Papenfuss A.T."/>
            <person name="Wakefield M.J."/>
            <person name="Olender T."/>
            <person name="Lancet D."/>
            <person name="Huttley G.A."/>
            <person name="Smit A.F."/>
            <person name="Pask A."/>
            <person name="Temple-Smith P."/>
            <person name="Batzer M.A."/>
            <person name="Walker J.A."/>
            <person name="Konkel M.K."/>
            <person name="Harris R.S."/>
            <person name="Whittington C.M."/>
            <person name="Wong E.S."/>
            <person name="Gemmell N.J."/>
            <person name="Buschiazzo E."/>
            <person name="Vargas Jentzsch I.M."/>
            <person name="Merkel A."/>
            <person name="Schmitz J."/>
            <person name="Zemann A."/>
            <person name="Churakov G."/>
            <person name="Kriegs J.O."/>
            <person name="Brosius J."/>
            <person name="Murchison E.P."/>
            <person name="Sachidanandam R."/>
            <person name="Smith C."/>
            <person name="Hannon G.J."/>
            <person name="Tsend-Ayush E."/>
            <person name="McMillan D."/>
            <person name="Attenborough R."/>
            <person name="Rens W."/>
            <person name="Ferguson-Smith M."/>
            <person name="Lefevre C.M."/>
            <person name="Sharp J.A."/>
            <person name="Nicholas K.R."/>
            <person name="Ray D.A."/>
            <person name="Kube M."/>
            <person name="Reinhardt R."/>
            <person name="Pringle T.H."/>
            <person name="Taylor J."/>
            <person name="Jones R.C."/>
            <person name="Nixon B."/>
            <person name="Dacheux J.L."/>
            <person name="Niwa H."/>
            <person name="Sekita Y."/>
            <person name="Huang X."/>
            <person name="Stark A."/>
            <person name="Kheradpour P."/>
            <person name="Kellis M."/>
            <person name="Flicek P."/>
            <person name="Chen Y."/>
            <person name="Webber C."/>
            <person name="Hardison R."/>
            <person name="Nelson J."/>
            <person name="Hallsworth-Pepin K."/>
            <person name="Delehaunty K."/>
            <person name="Markovic C."/>
            <person name="Minx P."/>
            <person name="Feng Y."/>
            <person name="Kremitzki C."/>
            <person name="Mitreva M."/>
            <person name="Glasscock J."/>
            <person name="Wylie T."/>
            <person name="Wohldmann P."/>
            <person name="Thiru P."/>
            <person name="Nhan M.N."/>
            <person name="Pohl C.S."/>
            <person name="Smith S.M."/>
            <person name="Hou S."/>
            <person name="Nefedov M."/>
            <person name="de Jong P.J."/>
            <person name="Renfree M.B."/>
            <person name="Mardis E.R."/>
            <person name="Wilson R.K."/>
        </authorList>
    </citation>
    <scope>NUCLEOTIDE SEQUENCE [LARGE SCALE GENOMIC DNA]</scope>
    <source>
        <strain evidence="2 3">Glennie</strain>
    </source>
</reference>
<organism evidence="2 3">
    <name type="scientific">Ornithorhynchus anatinus</name>
    <name type="common">Duckbill platypus</name>
    <dbReference type="NCBI Taxonomy" id="9258"/>
    <lineage>
        <taxon>Eukaryota</taxon>
        <taxon>Metazoa</taxon>
        <taxon>Chordata</taxon>
        <taxon>Craniata</taxon>
        <taxon>Vertebrata</taxon>
        <taxon>Euteleostomi</taxon>
        <taxon>Mammalia</taxon>
        <taxon>Monotremata</taxon>
        <taxon>Ornithorhynchidae</taxon>
        <taxon>Ornithorhynchus</taxon>
    </lineage>
</organism>
<keyword evidence="3" id="KW-1185">Reference proteome</keyword>
<reference evidence="2" key="2">
    <citation type="submission" date="2025-08" db="UniProtKB">
        <authorList>
            <consortium name="Ensembl"/>
        </authorList>
    </citation>
    <scope>IDENTIFICATION</scope>
    <source>
        <strain evidence="2">Glennie</strain>
    </source>
</reference>